<dbReference type="InterPro" id="IPR017777">
    <property type="entry name" value="ABC_urea-bd_UrtA"/>
</dbReference>
<dbReference type="AlphaFoldDB" id="A0A7I7U8Y8"/>
<reference evidence="1 2" key="1">
    <citation type="journal article" date="2019" name="Emerg. Microbes Infect.">
        <title>Comprehensive subspecies identification of 175 nontuberculous mycobacteria species based on 7547 genomic profiles.</title>
        <authorList>
            <person name="Matsumoto Y."/>
            <person name="Kinjo T."/>
            <person name="Motooka D."/>
            <person name="Nabeya D."/>
            <person name="Jung N."/>
            <person name="Uechi K."/>
            <person name="Horii T."/>
            <person name="Iida T."/>
            <person name="Fujita J."/>
            <person name="Nakamura S."/>
        </authorList>
    </citation>
    <scope>NUCLEOTIDE SEQUENCE [LARGE SCALE GENOMIC DNA]</scope>
    <source>
        <strain evidence="1 2">JCM 6367</strain>
    </source>
</reference>
<dbReference type="Gene3D" id="3.40.50.2300">
    <property type="match status" value="2"/>
</dbReference>
<accession>A0A7I7U8Y8</accession>
<proteinExistence type="predicted"/>
<dbReference type="PANTHER" id="PTHR47628">
    <property type="match status" value="1"/>
</dbReference>
<dbReference type="PANTHER" id="PTHR47628:SF1">
    <property type="entry name" value="ALIPHATIC AMIDASE EXPRESSION-REGULATING PROTEIN"/>
    <property type="match status" value="1"/>
</dbReference>
<dbReference type="Pfam" id="PF13433">
    <property type="entry name" value="Peripla_BP_5"/>
    <property type="match status" value="1"/>
</dbReference>
<gene>
    <name evidence="1" type="ORF">MPRF_46160</name>
</gene>
<sequence>MTAASLLLAGCGSKASETDSANAESCVDTSGETIKVGALNSLSGTMAISEVTVRNAIDLAVEQINADGGVLGKQIQLVGEDGASEPTVFAEKAEKLISSDCVAAVFGGWTSSSRKAMLPVFESANSLLYYPVQYEGLEASPNIFYTGATTNQQIVPALDYLKEKGVKSLYLVGSDYVFPQTANRIIKAYAEANGIEIKGEDYTPLGSTDFSTIINKVRTADADAVFNTLNGDSNVAFFREYKNVGLTPQDMPVVSVSIAEEEVGGIGVQNIDGQLTAWDYYQTIDTPVNNEFVKAYKDKFGADKPTSDPMEAAYVSVFLWKNTVEKAGSFDVKAIQDNADGVTFEAPEGLVTIDGENHHITKTARIGEIRPDGLIYTVWESPGPIEPDPFLKSYPWAAGLSG</sequence>
<dbReference type="InterPro" id="IPR028082">
    <property type="entry name" value="Peripla_BP_I"/>
</dbReference>
<dbReference type="NCBIfam" id="TIGR03407">
    <property type="entry name" value="urea_ABC_UrtA"/>
    <property type="match status" value="1"/>
</dbReference>
<organism evidence="1 2">
    <name type="scientific">Mycolicibacterium parafortuitum</name>
    <name type="common">Mycobacterium parafortuitum</name>
    <dbReference type="NCBI Taxonomy" id="39692"/>
    <lineage>
        <taxon>Bacteria</taxon>
        <taxon>Bacillati</taxon>
        <taxon>Actinomycetota</taxon>
        <taxon>Actinomycetes</taxon>
        <taxon>Mycobacteriales</taxon>
        <taxon>Mycobacteriaceae</taxon>
        <taxon>Mycolicibacterium</taxon>
    </lineage>
</organism>
<protein>
    <submittedName>
        <fullName evidence="1">Urea ABC transporter substrate-binding protein</fullName>
    </submittedName>
</protein>
<dbReference type="EMBL" id="AP022598">
    <property type="protein sequence ID" value="BBY77717.1"/>
    <property type="molecule type" value="Genomic_DNA"/>
</dbReference>
<dbReference type="SUPFAM" id="SSF53822">
    <property type="entry name" value="Periplasmic binding protein-like I"/>
    <property type="match status" value="1"/>
</dbReference>
<name>A0A7I7U8Y8_MYCPF</name>
<dbReference type="CDD" id="cd06355">
    <property type="entry name" value="PBP1_FmdD-like"/>
    <property type="match status" value="1"/>
</dbReference>
<evidence type="ECO:0000313" key="1">
    <source>
        <dbReference type="EMBL" id="BBY77717.1"/>
    </source>
</evidence>
<dbReference type="Proteomes" id="UP000466554">
    <property type="component" value="Chromosome"/>
</dbReference>
<evidence type="ECO:0000313" key="2">
    <source>
        <dbReference type="Proteomes" id="UP000466554"/>
    </source>
</evidence>